<evidence type="ECO:0000313" key="2">
    <source>
        <dbReference type="EMBL" id="KXZ44094.1"/>
    </source>
</evidence>
<dbReference type="EMBL" id="LSYV01000075">
    <property type="protein sequence ID" value="KXZ44094.1"/>
    <property type="molecule type" value="Genomic_DNA"/>
</dbReference>
<dbReference type="Pfam" id="PF00652">
    <property type="entry name" value="Ricin_B_lectin"/>
    <property type="match status" value="1"/>
</dbReference>
<proteinExistence type="predicted"/>
<sequence>MQVRVEDPVSSSDDTAMNGMRIACCSFPVDNTTSVISTTELRTGTSSLKSCLDIANNVHAAGTYLQQLTCNTALGRWTSPAAHVYFTLTSTLTGAYTITTINDATPLCVAAKDSGSSSGTRVALATCSSGATNQAWSVTPYGSGTYTLSPTNAAGPAQVFPLDLPTKSTAQVIKTSTTDDRCLAVTLRLQHMLGLITSGYNGGISVKSMHTTGMCLDVAGASTSSARAIIIYVRIRPRM</sequence>
<dbReference type="CDD" id="cd00161">
    <property type="entry name" value="beta-trefoil_Ricin-like"/>
    <property type="match status" value="1"/>
</dbReference>
<dbReference type="Gene3D" id="2.80.10.50">
    <property type="match status" value="1"/>
</dbReference>
<dbReference type="InterPro" id="IPR035992">
    <property type="entry name" value="Ricin_B-like_lectins"/>
</dbReference>
<dbReference type="AlphaFoldDB" id="A0A150G2P9"/>
<dbReference type="Proteomes" id="UP000075714">
    <property type="component" value="Unassembled WGS sequence"/>
</dbReference>
<accession>A0A150G2P9</accession>
<protein>
    <recommendedName>
        <fullName evidence="1">Ricin B lectin domain-containing protein</fullName>
    </recommendedName>
</protein>
<comment type="caution">
    <text evidence="2">The sequence shown here is derived from an EMBL/GenBank/DDBJ whole genome shotgun (WGS) entry which is preliminary data.</text>
</comment>
<evidence type="ECO:0000313" key="3">
    <source>
        <dbReference type="Proteomes" id="UP000075714"/>
    </source>
</evidence>
<dbReference type="OrthoDB" id="6770063at2759"/>
<gene>
    <name evidence="2" type="ORF">GPECTOR_74g708</name>
</gene>
<dbReference type="PROSITE" id="PS50231">
    <property type="entry name" value="RICIN_B_LECTIN"/>
    <property type="match status" value="1"/>
</dbReference>
<dbReference type="SUPFAM" id="SSF50370">
    <property type="entry name" value="Ricin B-like lectins"/>
    <property type="match status" value="1"/>
</dbReference>
<reference evidence="3" key="1">
    <citation type="journal article" date="2016" name="Nat. Commun.">
        <title>The Gonium pectorale genome demonstrates co-option of cell cycle regulation during the evolution of multicellularity.</title>
        <authorList>
            <person name="Hanschen E.R."/>
            <person name="Marriage T.N."/>
            <person name="Ferris P.J."/>
            <person name="Hamaji T."/>
            <person name="Toyoda A."/>
            <person name="Fujiyama A."/>
            <person name="Neme R."/>
            <person name="Noguchi H."/>
            <person name="Minakuchi Y."/>
            <person name="Suzuki M."/>
            <person name="Kawai-Toyooka H."/>
            <person name="Smith D.R."/>
            <person name="Sparks H."/>
            <person name="Anderson J."/>
            <person name="Bakaric R."/>
            <person name="Luria V."/>
            <person name="Karger A."/>
            <person name="Kirschner M.W."/>
            <person name="Durand P.M."/>
            <person name="Michod R.E."/>
            <person name="Nozaki H."/>
            <person name="Olson B.J."/>
        </authorList>
    </citation>
    <scope>NUCLEOTIDE SEQUENCE [LARGE SCALE GENOMIC DNA]</scope>
    <source>
        <strain evidence="3">NIES-2863</strain>
    </source>
</reference>
<dbReference type="InterPro" id="IPR000772">
    <property type="entry name" value="Ricin_B_lectin"/>
</dbReference>
<evidence type="ECO:0000259" key="1">
    <source>
        <dbReference type="Pfam" id="PF00652"/>
    </source>
</evidence>
<organism evidence="2 3">
    <name type="scientific">Gonium pectorale</name>
    <name type="common">Green alga</name>
    <dbReference type="NCBI Taxonomy" id="33097"/>
    <lineage>
        <taxon>Eukaryota</taxon>
        <taxon>Viridiplantae</taxon>
        <taxon>Chlorophyta</taxon>
        <taxon>core chlorophytes</taxon>
        <taxon>Chlorophyceae</taxon>
        <taxon>CS clade</taxon>
        <taxon>Chlamydomonadales</taxon>
        <taxon>Volvocaceae</taxon>
        <taxon>Gonium</taxon>
    </lineage>
</organism>
<feature type="domain" description="Ricin B lectin" evidence="1">
    <location>
        <begin position="48"/>
        <end position="144"/>
    </location>
</feature>
<keyword evidence="3" id="KW-1185">Reference proteome</keyword>
<name>A0A150G2P9_GONPE</name>